<dbReference type="SUPFAM" id="SSF53756">
    <property type="entry name" value="UDP-Glycosyltransferase/glycogen phosphorylase"/>
    <property type="match status" value="1"/>
</dbReference>
<organism evidence="1">
    <name type="scientific">Aeromonas hydrophila</name>
    <dbReference type="NCBI Taxonomy" id="644"/>
    <lineage>
        <taxon>Bacteria</taxon>
        <taxon>Pseudomonadati</taxon>
        <taxon>Pseudomonadota</taxon>
        <taxon>Gammaproteobacteria</taxon>
        <taxon>Aeromonadales</taxon>
        <taxon>Aeromonadaceae</taxon>
        <taxon>Aeromonas</taxon>
    </lineage>
</organism>
<reference evidence="1" key="1">
    <citation type="submission" date="2018-06" db="EMBL/GenBank/DDBJ databases">
        <title>Genetic diversity of the Aeromonas Hydrophila O antigens and development of a suspension array for serotype detection.</title>
        <authorList>
            <person name="Cao H."/>
            <person name="Liu B."/>
        </authorList>
    </citation>
    <scope>NUCLEOTIDE SEQUENCE</scope>
    <source>
        <strain evidence="1">G5381</strain>
    </source>
</reference>
<dbReference type="Gene3D" id="3.40.50.2000">
    <property type="entry name" value="Glycogen Phosphorylase B"/>
    <property type="match status" value="2"/>
</dbReference>
<protein>
    <submittedName>
        <fullName evidence="1">Glycosyltransferase</fullName>
    </submittedName>
</protein>
<proteinExistence type="predicted"/>
<gene>
    <name evidence="1" type="primary">gt3</name>
</gene>
<accession>A0A346ACR3</accession>
<name>A0A346ACR3_AERHY</name>
<dbReference type="PANTHER" id="PTHR45947">
    <property type="entry name" value="SULFOQUINOVOSYL TRANSFERASE SQD2"/>
    <property type="match status" value="1"/>
</dbReference>
<dbReference type="RefSeq" id="WP_323883181.1">
    <property type="nucleotide sequence ID" value="NZ_JAPECE010000004.1"/>
</dbReference>
<sequence>MGKKILHLSHTDIRTDSRILKELKALTMAGYSVSAIGVELNENVVRDKNVVGIDIKTIKIWSKKLAFMPKAVCHFMTVIEIVFKFFIASIRFKPNIIHCHDTVVLPLGVLCKLFTRAKLIYDAHELESDRNGLSKTLGKLTFVVEKSLWLFIDALIVVSPSIEKWYLENVGVKKSIIVMNSPEYPPSEDKGENTDHEYLRRHFDIPEESKIFLYIGLLAPGRGIEMLVNVFSSVDNASLVFIGYGPLSAKLKSYAHKGMNIYVHDAVAHYDVVPIVKSADFGFCLIENVSLSDYYSLPNKLFEYAFSGIHVIGSNFPDIKYVVEHYGLGQICNLCEEELKICVEAVILEQPPTVDRHSLVELSWDNQASKLISLYKYFID</sequence>
<dbReference type="InterPro" id="IPR050194">
    <property type="entry name" value="Glycosyltransferase_grp1"/>
</dbReference>
<evidence type="ECO:0000313" key="1">
    <source>
        <dbReference type="EMBL" id="AXL05025.1"/>
    </source>
</evidence>
<dbReference type="GO" id="GO:0016757">
    <property type="term" value="F:glycosyltransferase activity"/>
    <property type="evidence" value="ECO:0007669"/>
    <property type="project" value="TreeGrafter"/>
</dbReference>
<dbReference type="EMBL" id="MH449681">
    <property type="protein sequence ID" value="AXL05025.1"/>
    <property type="molecule type" value="Genomic_DNA"/>
</dbReference>
<dbReference type="Pfam" id="PF13692">
    <property type="entry name" value="Glyco_trans_1_4"/>
    <property type="match status" value="1"/>
</dbReference>
<dbReference type="PANTHER" id="PTHR45947:SF3">
    <property type="entry name" value="SULFOQUINOVOSYL TRANSFERASE SQD2"/>
    <property type="match status" value="1"/>
</dbReference>
<keyword evidence="1" id="KW-0808">Transferase</keyword>
<dbReference type="AlphaFoldDB" id="A0A346ACR3"/>